<gene>
    <name evidence="2" type="ORF">KK083_12765</name>
</gene>
<name>A0AAP2DJY8_9BACT</name>
<keyword evidence="1" id="KW-0812">Transmembrane</keyword>
<feature type="transmembrane region" description="Helical" evidence="1">
    <location>
        <begin position="48"/>
        <end position="66"/>
    </location>
</feature>
<dbReference type="RefSeq" id="WP_254163629.1">
    <property type="nucleotide sequence ID" value="NZ_JAHESF010000011.1"/>
</dbReference>
<evidence type="ECO:0000313" key="3">
    <source>
        <dbReference type="Proteomes" id="UP001319200"/>
    </source>
</evidence>
<dbReference type="EMBL" id="JAHESF010000011">
    <property type="protein sequence ID" value="MBT1697756.1"/>
    <property type="molecule type" value="Genomic_DNA"/>
</dbReference>
<keyword evidence="1" id="KW-0472">Membrane</keyword>
<proteinExistence type="predicted"/>
<keyword evidence="3" id="KW-1185">Reference proteome</keyword>
<organism evidence="2 3">
    <name type="scientific">Chryseosolibacter histidini</name>
    <dbReference type="NCBI Taxonomy" id="2782349"/>
    <lineage>
        <taxon>Bacteria</taxon>
        <taxon>Pseudomonadati</taxon>
        <taxon>Bacteroidota</taxon>
        <taxon>Cytophagia</taxon>
        <taxon>Cytophagales</taxon>
        <taxon>Chryseotaleaceae</taxon>
        <taxon>Chryseosolibacter</taxon>
    </lineage>
</organism>
<evidence type="ECO:0000313" key="2">
    <source>
        <dbReference type="EMBL" id="MBT1697756.1"/>
    </source>
</evidence>
<accession>A0AAP2DJY8</accession>
<dbReference type="Proteomes" id="UP001319200">
    <property type="component" value="Unassembled WGS sequence"/>
</dbReference>
<comment type="caution">
    <text evidence="2">The sequence shown here is derived from an EMBL/GenBank/DDBJ whole genome shotgun (WGS) entry which is preliminary data.</text>
</comment>
<dbReference type="AlphaFoldDB" id="A0AAP2DJY8"/>
<sequence>MKKLENIPKKEIFSVPDGYFDTLPGKIQARISKETPAREQGFVFRYKLQYVLPVVVLLAAGIYWFASSNQTNDPETLLASVQTEALMAYLSESDLTTEDILETIDFNTSDLDAIESEVYELNLDALPLEDGIDDDINPEDI</sequence>
<keyword evidence="1" id="KW-1133">Transmembrane helix</keyword>
<reference evidence="2 3" key="1">
    <citation type="submission" date="2021-05" db="EMBL/GenBank/DDBJ databases">
        <title>A Polyphasic approach of four new species of the genus Ohtaekwangia: Ohtaekwangia histidinii sp. nov., Ohtaekwangia cretensis sp. nov., Ohtaekwangia indiensis sp. nov., Ohtaekwangia reichenbachii sp. nov. from diverse environment.</title>
        <authorList>
            <person name="Octaviana S."/>
        </authorList>
    </citation>
    <scope>NUCLEOTIDE SEQUENCE [LARGE SCALE GENOMIC DNA]</scope>
    <source>
        <strain evidence="2 3">PWU4</strain>
    </source>
</reference>
<evidence type="ECO:0000256" key="1">
    <source>
        <dbReference type="SAM" id="Phobius"/>
    </source>
</evidence>
<protein>
    <submittedName>
        <fullName evidence="2">Uncharacterized protein</fullName>
    </submittedName>
</protein>